<sequence>MTGALRARILFAGALVAAVVMPLALPGQAPPVPAPPPPPPTDQAPASPQTPVPAREPPGAIYKDAMHPLEVVRASLDNWSEAELAALAVGMQRAREACDAARPDDYQGEDLYDLAHLCAFGQDWSPANDAALKYVASREVLHRTQALAISVSALVHINALDLALATTRGLLRFPYDAEVAYTVRYMKDTLEHAGSPEALALAGEEHAAIVQALSRPGPLKAASGDTTVSTGALYASAMELAFLDRFAGNSDAAAAAAADADAALQKLTAVSAEDQQEIDQVRTQYHLLGTHLPNVHPTRMLQSAGARPRIDPNFGAATVLVLFSDWCIECRELVKTMTKFAAVNGHAPIHVYGLLYSEDSPAGPQDAGKVLHAVNEKYLAGTPTLEVPAQTAQTFGVVDYPLGVVLDKSGTIRFIGVLPSHAFEENGYISKVLQRMSATSASKGN</sequence>
<evidence type="ECO:0000313" key="3">
    <source>
        <dbReference type="EMBL" id="SPE31553.1"/>
    </source>
</evidence>
<dbReference type="Gene3D" id="3.40.30.10">
    <property type="entry name" value="Glutaredoxin"/>
    <property type="match status" value="1"/>
</dbReference>
<dbReference type="SUPFAM" id="SSF52833">
    <property type="entry name" value="Thioredoxin-like"/>
    <property type="match status" value="1"/>
</dbReference>
<evidence type="ECO:0000313" key="4">
    <source>
        <dbReference type="Proteomes" id="UP000239735"/>
    </source>
</evidence>
<accession>A0A2N9M7T4</accession>
<proteinExistence type="predicted"/>
<feature type="chain" id="PRO_5014614845" description="Thioredoxin domain-containing protein" evidence="2">
    <location>
        <begin position="30"/>
        <end position="445"/>
    </location>
</feature>
<dbReference type="InterPro" id="IPR036249">
    <property type="entry name" value="Thioredoxin-like_sf"/>
</dbReference>
<evidence type="ECO:0000256" key="1">
    <source>
        <dbReference type="SAM" id="MobiDB-lite"/>
    </source>
</evidence>
<name>A0A2N9M7T4_9BACT</name>
<dbReference type="AlphaFoldDB" id="A0A2N9M7T4"/>
<feature type="compositionally biased region" description="Pro residues" evidence="1">
    <location>
        <begin position="31"/>
        <end position="56"/>
    </location>
</feature>
<organism evidence="3 4">
    <name type="scientific">Candidatus Sulfuritelmatomonas gaucii</name>
    <dbReference type="NCBI Taxonomy" id="2043161"/>
    <lineage>
        <taxon>Bacteria</taxon>
        <taxon>Pseudomonadati</taxon>
        <taxon>Acidobacteriota</taxon>
        <taxon>Terriglobia</taxon>
        <taxon>Terriglobales</taxon>
        <taxon>Acidobacteriaceae</taxon>
        <taxon>Candidatus Sulfuritelmatomonas</taxon>
    </lineage>
</organism>
<evidence type="ECO:0008006" key="5">
    <source>
        <dbReference type="Google" id="ProtNLM"/>
    </source>
</evidence>
<feature type="signal peptide" evidence="2">
    <location>
        <begin position="1"/>
        <end position="29"/>
    </location>
</feature>
<keyword evidence="2" id="KW-0732">Signal</keyword>
<dbReference type="OrthoDB" id="116656at2"/>
<protein>
    <recommendedName>
        <fullName evidence="5">Thioredoxin domain-containing protein</fullName>
    </recommendedName>
</protein>
<gene>
    <name evidence="3" type="ORF">SBA5_890007</name>
</gene>
<dbReference type="EMBL" id="OKRB01000151">
    <property type="protein sequence ID" value="SPE31553.1"/>
    <property type="molecule type" value="Genomic_DNA"/>
</dbReference>
<evidence type="ECO:0000256" key="2">
    <source>
        <dbReference type="SAM" id="SignalP"/>
    </source>
</evidence>
<dbReference type="Proteomes" id="UP000239735">
    <property type="component" value="Unassembled WGS sequence"/>
</dbReference>
<reference evidence="4" key="1">
    <citation type="submission" date="2018-02" db="EMBL/GenBank/DDBJ databases">
        <authorList>
            <person name="Hausmann B."/>
        </authorList>
    </citation>
    <scope>NUCLEOTIDE SEQUENCE [LARGE SCALE GENOMIC DNA]</scope>
    <source>
        <strain evidence="4">Peat soil MAG SbA5</strain>
    </source>
</reference>
<feature type="region of interest" description="Disordered" evidence="1">
    <location>
        <begin position="31"/>
        <end position="58"/>
    </location>
</feature>